<gene>
    <name evidence="1" type="ORF">EJA19_02535</name>
</gene>
<accession>A0A3R9NRA5</accession>
<dbReference type="RefSeq" id="WP_148101709.1">
    <property type="nucleotide sequence ID" value="NZ_RWBG01000001.1"/>
</dbReference>
<dbReference type="EMBL" id="RWBG01000001">
    <property type="protein sequence ID" value="RSK41776.1"/>
    <property type="molecule type" value="Genomic_DNA"/>
</dbReference>
<protein>
    <submittedName>
        <fullName evidence="1">Uncharacterized protein</fullName>
    </submittedName>
</protein>
<keyword evidence="2" id="KW-1185">Reference proteome</keyword>
<name>A0A3R9NRA5_9FLAO</name>
<comment type="caution">
    <text evidence="1">The sequence shown here is derived from an EMBL/GenBank/DDBJ whole genome shotgun (WGS) entry which is preliminary data.</text>
</comment>
<evidence type="ECO:0000313" key="1">
    <source>
        <dbReference type="EMBL" id="RSK41776.1"/>
    </source>
</evidence>
<dbReference type="Proteomes" id="UP000270620">
    <property type="component" value="Unassembled WGS sequence"/>
</dbReference>
<reference evidence="1 2" key="1">
    <citation type="submission" date="2018-12" db="EMBL/GenBank/DDBJ databases">
        <title>Mangrovimonas spongiae sp. nov., a novel member of the genus Mangrovimonas isolated from marine sponge.</title>
        <authorList>
            <person name="Zhuang L."/>
            <person name="Luo L."/>
        </authorList>
    </citation>
    <scope>NUCLEOTIDE SEQUENCE [LARGE SCALE GENOMIC DNA]</scope>
    <source>
        <strain evidence="1 2">HN-E26</strain>
    </source>
</reference>
<dbReference type="AlphaFoldDB" id="A0A3R9NRA5"/>
<proteinExistence type="predicted"/>
<organism evidence="1 2">
    <name type="scientific">Mangrovimonas spongiae</name>
    <dbReference type="NCBI Taxonomy" id="2494697"/>
    <lineage>
        <taxon>Bacteria</taxon>
        <taxon>Pseudomonadati</taxon>
        <taxon>Bacteroidota</taxon>
        <taxon>Flavobacteriia</taxon>
        <taxon>Flavobacteriales</taxon>
        <taxon>Flavobacteriaceae</taxon>
        <taxon>Mangrovimonas</taxon>
    </lineage>
</organism>
<dbReference type="OrthoDB" id="1190477at2"/>
<evidence type="ECO:0000313" key="2">
    <source>
        <dbReference type="Proteomes" id="UP000270620"/>
    </source>
</evidence>
<sequence length="158" mass="17599">MGCKSQPATNELTQEQFDNIRIDGILKLDIEQTNGDVEEMASLFGTPQSMVDKGVEIGEHTRKFVYVNNSCIVFNGLSSNLTTPSISYFNVNSITINNQTASIGDNINVLGDDIIMNENVDGTQSIIFSLFDYDGFSIIIEFDQSSDLITKIEYFVWT</sequence>